<organism evidence="2 3">
    <name type="scientific">Thalassospira marina</name>
    <dbReference type="NCBI Taxonomy" id="2048283"/>
    <lineage>
        <taxon>Bacteria</taxon>
        <taxon>Pseudomonadati</taxon>
        <taxon>Pseudomonadota</taxon>
        <taxon>Alphaproteobacteria</taxon>
        <taxon>Rhodospirillales</taxon>
        <taxon>Thalassospiraceae</taxon>
        <taxon>Thalassospira</taxon>
    </lineage>
</organism>
<reference evidence="2 3" key="1">
    <citation type="submission" date="2017-10" db="EMBL/GenBank/DDBJ databases">
        <title>Biodiversity and function of Thalassospira species in the particle-attached aromatic-hydrocarbon-degrading consortia from the surface seawater of the China South Sea.</title>
        <authorList>
            <person name="Dong C."/>
            <person name="Liu R."/>
            <person name="Shao Z."/>
        </authorList>
    </citation>
    <scope>NUCLEOTIDE SEQUENCE [LARGE SCALE GENOMIC DNA]</scope>
    <source>
        <strain evidence="2 3">CSC3H3</strain>
    </source>
</reference>
<proteinExistence type="predicted"/>
<evidence type="ECO:0000313" key="2">
    <source>
        <dbReference type="EMBL" id="AUG53827.1"/>
    </source>
</evidence>
<keyword evidence="3" id="KW-1185">Reference proteome</keyword>
<feature type="domain" description="Spore coat protein U/FanG" evidence="1">
    <location>
        <begin position="35"/>
        <end position="172"/>
    </location>
</feature>
<name>A0ABN5FKE4_9PROT</name>
<feature type="domain" description="Spore coat protein U/FanG" evidence="1">
    <location>
        <begin position="201"/>
        <end position="328"/>
    </location>
</feature>
<dbReference type="Proteomes" id="UP000233458">
    <property type="component" value="Chromosome"/>
</dbReference>
<dbReference type="InterPro" id="IPR007893">
    <property type="entry name" value="Spore_coat_U/FanG"/>
</dbReference>
<gene>
    <name evidence="2" type="ORF">CSC3H3_14740</name>
</gene>
<protein>
    <recommendedName>
        <fullName evidence="1">Spore coat protein U/FanG domain-containing protein</fullName>
    </recommendedName>
</protein>
<sequence length="331" mass="34032">MTNHMVASWGVCIFRPGFAVVAGIILVLLAASGSSARASTCTFGITELNFGNVDTLAGTAVDSTATLSISCTGMALGSVRVCPNINAGAGGSSGGWRQMRNGTGSTLDFQLYRDASRSTLWGSAAYPVLGLPPTIDLFATPITGTATKTVTIYGRIAPGQEPRATGNYLSTFSGSETQFVYGDISVLNCAVTLIGGIARPTFATLAQIEANCLVEAQDMDFGVHGLLDQPVETLGEIGVICTPGTSFKIGLGGGLSGNPLDRQMRHGANAIRYNLFQDAGHGQLWTGDGAGILAGIGDGSLLAAPVYGRVPAQPSPVPGTYQDTVVVTVTY</sequence>
<dbReference type="Pfam" id="PF05229">
    <property type="entry name" value="SCPU"/>
    <property type="match status" value="2"/>
</dbReference>
<dbReference type="SMART" id="SM00972">
    <property type="entry name" value="SCPU"/>
    <property type="match status" value="2"/>
</dbReference>
<dbReference type="PANTHER" id="PTHR37089">
    <property type="entry name" value="PROTEIN U-RELATED"/>
    <property type="match status" value="1"/>
</dbReference>
<dbReference type="EMBL" id="CP024199">
    <property type="protein sequence ID" value="AUG53827.1"/>
    <property type="molecule type" value="Genomic_DNA"/>
</dbReference>
<accession>A0ABN5FKE4</accession>
<evidence type="ECO:0000313" key="3">
    <source>
        <dbReference type="Proteomes" id="UP000233458"/>
    </source>
</evidence>
<evidence type="ECO:0000259" key="1">
    <source>
        <dbReference type="Pfam" id="PF05229"/>
    </source>
</evidence>
<dbReference type="InterPro" id="IPR053167">
    <property type="entry name" value="Spore_coat_component"/>
</dbReference>